<dbReference type="InterPro" id="IPR003848">
    <property type="entry name" value="DUF218"/>
</dbReference>
<dbReference type="PANTHER" id="PTHR30336:SF20">
    <property type="entry name" value="DUF218 DOMAIN-CONTAINING PROTEIN"/>
    <property type="match status" value="1"/>
</dbReference>
<comment type="caution">
    <text evidence="2">The sequence shown here is derived from an EMBL/GenBank/DDBJ whole genome shotgun (WGS) entry which is preliminary data.</text>
</comment>
<dbReference type="Gene3D" id="3.40.50.620">
    <property type="entry name" value="HUPs"/>
    <property type="match status" value="1"/>
</dbReference>
<dbReference type="PANTHER" id="PTHR30336">
    <property type="entry name" value="INNER MEMBRANE PROTEIN, PROBABLE PERMEASE"/>
    <property type="match status" value="1"/>
</dbReference>
<dbReference type="CDD" id="cd06259">
    <property type="entry name" value="YdcF-like"/>
    <property type="match status" value="1"/>
</dbReference>
<accession>A0A151KX04</accession>
<dbReference type="RefSeq" id="WP_061897074.1">
    <property type="nucleotide sequence ID" value="NZ_LOBR01000039.1"/>
</dbReference>
<name>A0A151KX04_9VIBR</name>
<dbReference type="AlphaFoldDB" id="A0A151KX04"/>
<dbReference type="InterPro" id="IPR051599">
    <property type="entry name" value="Cell_Envelope_Assoc"/>
</dbReference>
<proteinExistence type="predicted"/>
<feature type="domain" description="DUF218" evidence="1">
    <location>
        <begin position="36"/>
        <end position="140"/>
    </location>
</feature>
<reference evidence="3" key="1">
    <citation type="submission" date="2015-12" db="EMBL/GenBank/DDBJ databases">
        <authorList>
            <person name="Shamseldin A."/>
            <person name="Moawad H."/>
            <person name="Abd El-Rahim W.M."/>
            <person name="Sadowsky M.J."/>
        </authorList>
    </citation>
    <scope>NUCLEOTIDE SEQUENCE [LARGE SCALE GENOMIC DNA]</scope>
    <source>
        <strain evidence="3">2538-88</strain>
    </source>
</reference>
<evidence type="ECO:0000259" key="1">
    <source>
        <dbReference type="Pfam" id="PF02698"/>
    </source>
</evidence>
<organism evidence="2 3">
    <name type="scientific">Vibrio cidicii</name>
    <dbReference type="NCBI Taxonomy" id="1763883"/>
    <lineage>
        <taxon>Bacteria</taxon>
        <taxon>Pseudomonadati</taxon>
        <taxon>Pseudomonadota</taxon>
        <taxon>Gammaproteobacteria</taxon>
        <taxon>Vibrionales</taxon>
        <taxon>Vibrionaceae</taxon>
        <taxon>Vibrio</taxon>
    </lineage>
</organism>
<dbReference type="Proteomes" id="UP000075346">
    <property type="component" value="Unassembled WGS sequence"/>
</dbReference>
<evidence type="ECO:0000313" key="3">
    <source>
        <dbReference type="Proteomes" id="UP000075346"/>
    </source>
</evidence>
<gene>
    <name evidence="2" type="ORF">ATY37_15645</name>
</gene>
<dbReference type="EMBL" id="LOBR01000039">
    <property type="protein sequence ID" value="KYN87915.1"/>
    <property type="molecule type" value="Genomic_DNA"/>
</dbReference>
<sequence>MKLFRQIELLWQYMQLQHHLTPADCLLVMCSNDLRVAEHAANLYKQGYAPYILFSGGEGRFTEGLFEKSEAETFAELAKASGVPEEAILLETKSSNSGENVRFSEQLLIDKGLVFESFILVQKPFMERRALATFEKQWQGAYSRLLVSSTGEAFFDYINEEMPLMLVLEALLEDFERIKHYPEKGFQTEQPLPDDVETAYQGIREKLTSLLV</sequence>
<dbReference type="Pfam" id="PF02698">
    <property type="entry name" value="DUF218"/>
    <property type="match status" value="1"/>
</dbReference>
<evidence type="ECO:0000313" key="2">
    <source>
        <dbReference type="EMBL" id="KYN87915.1"/>
    </source>
</evidence>
<protein>
    <recommendedName>
        <fullName evidence="1">DUF218 domain-containing protein</fullName>
    </recommendedName>
</protein>
<dbReference type="GO" id="GO:0005886">
    <property type="term" value="C:plasma membrane"/>
    <property type="evidence" value="ECO:0007669"/>
    <property type="project" value="TreeGrafter"/>
</dbReference>
<dbReference type="InterPro" id="IPR014729">
    <property type="entry name" value="Rossmann-like_a/b/a_fold"/>
</dbReference>